<dbReference type="PROSITE" id="PS50097">
    <property type="entry name" value="BTB"/>
    <property type="match status" value="1"/>
</dbReference>
<dbReference type="SUPFAM" id="SSF54695">
    <property type="entry name" value="POZ domain"/>
    <property type="match status" value="1"/>
</dbReference>
<dbReference type="OrthoDB" id="2593747at2759"/>
<feature type="compositionally biased region" description="Polar residues" evidence="1">
    <location>
        <begin position="1"/>
        <end position="19"/>
    </location>
</feature>
<evidence type="ECO:0000313" key="3">
    <source>
        <dbReference type="EMBL" id="EMD36856.1"/>
    </source>
</evidence>
<gene>
    <name evidence="3" type="ORF">CERSUDRAFT_95128</name>
</gene>
<dbReference type="STRING" id="914234.M2RDF8"/>
<dbReference type="Gene3D" id="3.30.710.10">
    <property type="entry name" value="Potassium Channel Kv1.1, Chain A"/>
    <property type="match status" value="1"/>
</dbReference>
<organism evidence="3 4">
    <name type="scientific">Ceriporiopsis subvermispora (strain B)</name>
    <name type="common">White-rot fungus</name>
    <name type="synonym">Gelatoporia subvermispora</name>
    <dbReference type="NCBI Taxonomy" id="914234"/>
    <lineage>
        <taxon>Eukaryota</taxon>
        <taxon>Fungi</taxon>
        <taxon>Dikarya</taxon>
        <taxon>Basidiomycota</taxon>
        <taxon>Agaricomycotina</taxon>
        <taxon>Agaricomycetes</taxon>
        <taxon>Polyporales</taxon>
        <taxon>Gelatoporiaceae</taxon>
        <taxon>Gelatoporia</taxon>
    </lineage>
</organism>
<accession>M2RDF8</accession>
<feature type="region of interest" description="Disordered" evidence="1">
    <location>
        <begin position="102"/>
        <end position="140"/>
    </location>
</feature>
<proteinExistence type="predicted"/>
<dbReference type="Proteomes" id="UP000016930">
    <property type="component" value="Unassembled WGS sequence"/>
</dbReference>
<reference evidence="3 4" key="1">
    <citation type="journal article" date="2012" name="Proc. Natl. Acad. Sci. U.S.A.">
        <title>Comparative genomics of Ceriporiopsis subvermispora and Phanerochaete chrysosporium provide insight into selective ligninolysis.</title>
        <authorList>
            <person name="Fernandez-Fueyo E."/>
            <person name="Ruiz-Duenas F.J."/>
            <person name="Ferreira P."/>
            <person name="Floudas D."/>
            <person name="Hibbett D.S."/>
            <person name="Canessa P."/>
            <person name="Larrondo L.F."/>
            <person name="James T.Y."/>
            <person name="Seelenfreund D."/>
            <person name="Lobos S."/>
            <person name="Polanco R."/>
            <person name="Tello M."/>
            <person name="Honda Y."/>
            <person name="Watanabe T."/>
            <person name="Watanabe T."/>
            <person name="Ryu J.S."/>
            <person name="Kubicek C.P."/>
            <person name="Schmoll M."/>
            <person name="Gaskell J."/>
            <person name="Hammel K.E."/>
            <person name="St John F.J."/>
            <person name="Vanden Wymelenberg A."/>
            <person name="Sabat G."/>
            <person name="Splinter BonDurant S."/>
            <person name="Syed K."/>
            <person name="Yadav J.S."/>
            <person name="Doddapaneni H."/>
            <person name="Subramanian V."/>
            <person name="Lavin J.L."/>
            <person name="Oguiza J.A."/>
            <person name="Perez G."/>
            <person name="Pisabarro A.G."/>
            <person name="Ramirez L."/>
            <person name="Santoyo F."/>
            <person name="Master E."/>
            <person name="Coutinho P.M."/>
            <person name="Henrissat B."/>
            <person name="Lombard V."/>
            <person name="Magnuson J.K."/>
            <person name="Kuees U."/>
            <person name="Hori C."/>
            <person name="Igarashi K."/>
            <person name="Samejima M."/>
            <person name="Held B.W."/>
            <person name="Barry K.W."/>
            <person name="LaButti K.M."/>
            <person name="Lapidus A."/>
            <person name="Lindquist E.A."/>
            <person name="Lucas S.M."/>
            <person name="Riley R."/>
            <person name="Salamov A.A."/>
            <person name="Hoffmeister D."/>
            <person name="Schwenk D."/>
            <person name="Hadar Y."/>
            <person name="Yarden O."/>
            <person name="de Vries R.P."/>
            <person name="Wiebenga A."/>
            <person name="Stenlid J."/>
            <person name="Eastwood D."/>
            <person name="Grigoriev I.V."/>
            <person name="Berka R.M."/>
            <person name="Blanchette R.A."/>
            <person name="Kersten P."/>
            <person name="Martinez A.T."/>
            <person name="Vicuna R."/>
            <person name="Cullen D."/>
        </authorList>
    </citation>
    <scope>NUCLEOTIDE SEQUENCE [LARGE SCALE GENOMIC DNA]</scope>
    <source>
        <strain evidence="3 4">B</strain>
    </source>
</reference>
<dbReference type="CDD" id="cd18186">
    <property type="entry name" value="BTB_POZ_ZBTB_KLHL-like"/>
    <property type="match status" value="1"/>
</dbReference>
<name>M2RDF8_CERS8</name>
<dbReference type="HOGENOM" id="CLU_703984_0_0_1"/>
<evidence type="ECO:0000256" key="1">
    <source>
        <dbReference type="SAM" id="MobiDB-lite"/>
    </source>
</evidence>
<sequence>MAGDPLSSQECSRPNSDPGSPTLGFVALPPHRSVSWSSPSPPHLRVTIPQALGTRPSQVAAEVLHALSTTSVPLDIPRSDDDRPTSSLSQGVFIDQQSHFPLTSQSSPEQIPSSSNPQQQEQSIQQVARPPSKSPDSAEALSAMVVSTVPARRHMGHCLNSSKKITASHSTAGSTTRHPSFYFKEDLVTISVDGCIYKLHRFILENNSQYFRSLFAAIANSDGPGSGNSDEDAIVVESLEQSDFDCLLEFLYHGAYKPHSLSLDTWKTLLAASTHLQFVSIRELSIHEITCRRASLSAVEAVVLATDYGVPQWLPDAYAELSQRPHPLDDHEAEQLGARVVARIGRAREGIREGMFAQFQMKRYGLLYAPSEPPEKELVTRVVRDVFWPGSN</sequence>
<evidence type="ECO:0000259" key="2">
    <source>
        <dbReference type="PROSITE" id="PS50097"/>
    </source>
</evidence>
<feature type="region of interest" description="Disordered" evidence="1">
    <location>
        <begin position="1"/>
        <end position="51"/>
    </location>
</feature>
<dbReference type="InterPro" id="IPR000210">
    <property type="entry name" value="BTB/POZ_dom"/>
</dbReference>
<keyword evidence="4" id="KW-1185">Reference proteome</keyword>
<feature type="domain" description="BTB" evidence="2">
    <location>
        <begin position="186"/>
        <end position="260"/>
    </location>
</feature>
<dbReference type="Pfam" id="PF00651">
    <property type="entry name" value="BTB"/>
    <property type="match status" value="1"/>
</dbReference>
<dbReference type="AlphaFoldDB" id="M2RDF8"/>
<protein>
    <recommendedName>
        <fullName evidence="2">BTB domain-containing protein</fullName>
    </recommendedName>
</protein>
<evidence type="ECO:0000313" key="4">
    <source>
        <dbReference type="Proteomes" id="UP000016930"/>
    </source>
</evidence>
<dbReference type="EMBL" id="KB445797">
    <property type="protein sequence ID" value="EMD36856.1"/>
    <property type="molecule type" value="Genomic_DNA"/>
</dbReference>
<feature type="compositionally biased region" description="Low complexity" evidence="1">
    <location>
        <begin position="104"/>
        <end position="126"/>
    </location>
</feature>
<dbReference type="InterPro" id="IPR011333">
    <property type="entry name" value="SKP1/BTB/POZ_sf"/>
</dbReference>